<keyword evidence="2" id="KW-0677">Repeat</keyword>
<dbReference type="GO" id="GO:0031425">
    <property type="term" value="P:chloroplast RNA processing"/>
    <property type="evidence" value="ECO:0007669"/>
    <property type="project" value="UniProtKB-ARBA"/>
</dbReference>
<dbReference type="AlphaFoldDB" id="A0ABD2V123"/>
<name>A0ABD2V123_9SOLN</name>
<dbReference type="PANTHER" id="PTHR47926:SF456">
    <property type="entry name" value="PENTATRICOPEPTIDE REPEAT-CONTAINING PROTEIN ELI1, CHLOROPLASTIC"/>
    <property type="match status" value="1"/>
</dbReference>
<dbReference type="Pfam" id="PF20431">
    <property type="entry name" value="E_motif"/>
    <property type="match status" value="1"/>
</dbReference>
<keyword evidence="4" id="KW-0732">Signal</keyword>
<comment type="similarity">
    <text evidence="1">Belongs to the PPR family. PCMP-H subfamily.</text>
</comment>
<accession>A0ABD2V123</accession>
<dbReference type="InterPro" id="IPR046848">
    <property type="entry name" value="E_motif"/>
</dbReference>
<evidence type="ECO:0000256" key="4">
    <source>
        <dbReference type="SAM" id="SignalP"/>
    </source>
</evidence>
<feature type="repeat" description="PPR" evidence="3">
    <location>
        <begin position="241"/>
        <end position="275"/>
    </location>
</feature>
<organism evidence="6 7">
    <name type="scientific">Solanum stoloniferum</name>
    <dbReference type="NCBI Taxonomy" id="62892"/>
    <lineage>
        <taxon>Eukaryota</taxon>
        <taxon>Viridiplantae</taxon>
        <taxon>Streptophyta</taxon>
        <taxon>Embryophyta</taxon>
        <taxon>Tracheophyta</taxon>
        <taxon>Spermatophyta</taxon>
        <taxon>Magnoliopsida</taxon>
        <taxon>eudicotyledons</taxon>
        <taxon>Gunneridae</taxon>
        <taxon>Pentapetalae</taxon>
        <taxon>asterids</taxon>
        <taxon>lamiids</taxon>
        <taxon>Solanales</taxon>
        <taxon>Solanaceae</taxon>
        <taxon>Solanoideae</taxon>
        <taxon>Solaneae</taxon>
        <taxon>Solanum</taxon>
    </lineage>
</organism>
<dbReference type="FunFam" id="1.25.40.10:FF:000231">
    <property type="entry name" value="Pentatricopeptide repeat-containing protein chloroplastic"/>
    <property type="match status" value="1"/>
</dbReference>
<dbReference type="FunFam" id="1.25.40.10:FF:001050">
    <property type="entry name" value="Pentatricopeptide repeat-containing protein At2g33760"/>
    <property type="match status" value="1"/>
</dbReference>
<dbReference type="InterPro" id="IPR032867">
    <property type="entry name" value="DYW_dom"/>
</dbReference>
<evidence type="ECO:0000256" key="2">
    <source>
        <dbReference type="ARBA" id="ARBA00022737"/>
    </source>
</evidence>
<feature type="repeat" description="PPR" evidence="3">
    <location>
        <begin position="342"/>
        <end position="376"/>
    </location>
</feature>
<dbReference type="Pfam" id="PF14432">
    <property type="entry name" value="DYW_deaminase"/>
    <property type="match status" value="1"/>
</dbReference>
<gene>
    <name evidence="6" type="ORF">AABB24_006066</name>
</gene>
<feature type="domain" description="DYW" evidence="5">
    <location>
        <begin position="558"/>
        <end position="649"/>
    </location>
</feature>
<evidence type="ECO:0000313" key="6">
    <source>
        <dbReference type="EMBL" id="KAL3374395.1"/>
    </source>
</evidence>
<feature type="repeat" description="PPR" evidence="3">
    <location>
        <begin position="179"/>
        <end position="213"/>
    </location>
</feature>
<dbReference type="Pfam" id="PF13041">
    <property type="entry name" value="PPR_2"/>
    <property type="match status" value="2"/>
</dbReference>
<evidence type="ECO:0000256" key="1">
    <source>
        <dbReference type="ARBA" id="ARBA00006643"/>
    </source>
</evidence>
<dbReference type="NCBIfam" id="TIGR00756">
    <property type="entry name" value="PPR"/>
    <property type="match status" value="3"/>
</dbReference>
<dbReference type="Proteomes" id="UP001627284">
    <property type="component" value="Unassembled WGS sequence"/>
</dbReference>
<dbReference type="InterPro" id="IPR046960">
    <property type="entry name" value="PPR_At4g14850-like_plant"/>
</dbReference>
<dbReference type="PROSITE" id="PS51375">
    <property type="entry name" value="PPR"/>
    <property type="match status" value="4"/>
</dbReference>
<reference evidence="6 7" key="1">
    <citation type="submission" date="2024-05" db="EMBL/GenBank/DDBJ databases">
        <title>De novo assembly of an allotetraploid wild potato.</title>
        <authorList>
            <person name="Hosaka A.J."/>
        </authorList>
    </citation>
    <scope>NUCLEOTIDE SEQUENCE [LARGE SCALE GENOMIC DNA]</scope>
    <source>
        <tissue evidence="6">Young leaves</tissue>
    </source>
</reference>
<feature type="repeat" description="PPR" evidence="3">
    <location>
        <begin position="479"/>
        <end position="513"/>
    </location>
</feature>
<dbReference type="InterPro" id="IPR011990">
    <property type="entry name" value="TPR-like_helical_dom_sf"/>
</dbReference>
<dbReference type="EMBL" id="JBJKTR010000003">
    <property type="protein sequence ID" value="KAL3374395.1"/>
    <property type="molecule type" value="Genomic_DNA"/>
</dbReference>
<evidence type="ECO:0000256" key="3">
    <source>
        <dbReference type="PROSITE-ProRule" id="PRU00708"/>
    </source>
</evidence>
<dbReference type="PANTHER" id="PTHR47926">
    <property type="entry name" value="PENTATRICOPEPTIDE REPEAT-CONTAINING PROTEIN"/>
    <property type="match status" value="1"/>
</dbReference>
<feature type="signal peptide" evidence="4">
    <location>
        <begin position="1"/>
        <end position="27"/>
    </location>
</feature>
<dbReference type="Pfam" id="PF01535">
    <property type="entry name" value="PPR"/>
    <property type="match status" value="1"/>
</dbReference>
<dbReference type="InterPro" id="IPR002885">
    <property type="entry name" value="PPR_rpt"/>
</dbReference>
<dbReference type="Gene3D" id="1.25.40.10">
    <property type="entry name" value="Tetratricopeptide repeat domain"/>
    <property type="match status" value="3"/>
</dbReference>
<comment type="caution">
    <text evidence="6">The sequence shown here is derived from an EMBL/GenBank/DDBJ whole genome shotgun (WGS) entry which is preliminary data.</text>
</comment>
<keyword evidence="7" id="KW-1185">Reference proteome</keyword>
<evidence type="ECO:0000313" key="7">
    <source>
        <dbReference type="Proteomes" id="UP001627284"/>
    </source>
</evidence>
<dbReference type="FunFam" id="1.25.40.10:FF:000393">
    <property type="entry name" value="Pentatricopeptide repeat-containing protein At1g20230"/>
    <property type="match status" value="1"/>
</dbReference>
<proteinExistence type="inferred from homology"/>
<evidence type="ECO:0000259" key="5">
    <source>
        <dbReference type="Pfam" id="PF14432"/>
    </source>
</evidence>
<protein>
    <recommendedName>
        <fullName evidence="5">DYW domain-containing protein</fullName>
    </recommendedName>
</protein>
<feature type="chain" id="PRO_5044747219" description="DYW domain-containing protein" evidence="4">
    <location>
        <begin position="28"/>
        <end position="649"/>
    </location>
</feature>
<sequence length="649" mass="73054">MTEVVFPQTPASFRIISSFMIVAAVAAASPPISPPYLNSNPGSFRDRKQLLFKLQKCKSIQHASPIHAHIIKNGNPNDPFILFELLRICSRCCSIEYASTIFRQTPDPNVFLYTAFIEVLVSSGAYSDGIRTYFQMIKDFILPDHYIIPLVLKACGSALDLKSGEQIHCQVMKFGMSSDRFVRVKLMELYGKCGEFNDAKKVFDEMPQRDVVASTVMISCYLDHGLVSKAIDEFRLVSTKDNVCWTAVIDGLVRNGEMNYALELFREMQMAGVKPNEVTIVCLLSACAQLGALKLGKWVHSYVEKYNIEVNHIVGSALVNMYSRCGDIDEAASLFEDLKARDVTTYNSMIVGYALNGKSIEAIKIFQRMKHEGVKPTSITFSGVLNACSHGGLVDIGFDIFESMETEYGIERRIEHYGCMVDLLGRIGRLQEAYDFIQKGNIAPDNIIWGSLLSASRIHKKFELGERVAKILLEYGAADSGTYILLSNVYASRGKFKEAAQVRAKLREEGVQKEPGCSSIEVNNEIHEFLLGDIRHPEREAIYSKLKELNDMLESEDYAPATDVISQDIEEHEKRWALSIHSERLAICYGLISTKPCTTIRVVKNLRVCNDCHSVIKLISKITQRKIVVRDRNRFHHFENGVCSCGDYW</sequence>